<comment type="caution">
    <text evidence="2">The sequence shown here is derived from an EMBL/GenBank/DDBJ whole genome shotgun (WGS) entry which is preliminary data.</text>
</comment>
<organism evidence="2 3">
    <name type="scientific">Sporosarcina saromensis</name>
    <dbReference type="NCBI Taxonomy" id="359365"/>
    <lineage>
        <taxon>Bacteria</taxon>
        <taxon>Bacillati</taxon>
        <taxon>Bacillota</taxon>
        <taxon>Bacilli</taxon>
        <taxon>Bacillales</taxon>
        <taxon>Caryophanaceae</taxon>
        <taxon>Sporosarcina</taxon>
    </lineage>
</organism>
<proteinExistence type="predicted"/>
<dbReference type="Gene3D" id="3.40.630.30">
    <property type="match status" value="1"/>
</dbReference>
<evidence type="ECO:0000313" key="2">
    <source>
        <dbReference type="EMBL" id="MDW0114793.1"/>
    </source>
</evidence>
<dbReference type="PROSITE" id="PS51186">
    <property type="entry name" value="GNAT"/>
    <property type="match status" value="1"/>
</dbReference>
<feature type="domain" description="N-acetyltransferase" evidence="1">
    <location>
        <begin position="1"/>
        <end position="144"/>
    </location>
</feature>
<keyword evidence="3" id="KW-1185">Reference proteome</keyword>
<evidence type="ECO:0000313" key="3">
    <source>
        <dbReference type="Proteomes" id="UP001282284"/>
    </source>
</evidence>
<dbReference type="Proteomes" id="UP001282284">
    <property type="component" value="Unassembled WGS sequence"/>
</dbReference>
<name>A0ABU4GCS5_9BACL</name>
<dbReference type="RefSeq" id="WP_317946095.1">
    <property type="nucleotide sequence ID" value="NZ_JAUBDI010000022.1"/>
</dbReference>
<accession>A0ABU4GCS5</accession>
<dbReference type="CDD" id="cd04301">
    <property type="entry name" value="NAT_SF"/>
    <property type="match status" value="1"/>
</dbReference>
<dbReference type="InterPro" id="IPR016181">
    <property type="entry name" value="Acyl_CoA_acyltransferase"/>
</dbReference>
<dbReference type="SUPFAM" id="SSF55729">
    <property type="entry name" value="Acyl-CoA N-acyltransferases (Nat)"/>
    <property type="match status" value="1"/>
</dbReference>
<evidence type="ECO:0000259" key="1">
    <source>
        <dbReference type="PROSITE" id="PS51186"/>
    </source>
</evidence>
<dbReference type="EMBL" id="JAUBDI010000022">
    <property type="protein sequence ID" value="MDW0114793.1"/>
    <property type="molecule type" value="Genomic_DNA"/>
</dbReference>
<dbReference type="InterPro" id="IPR000182">
    <property type="entry name" value="GNAT_dom"/>
</dbReference>
<sequence>MENRTIEELQSRQELLEGFHVMRYLRPQFTEQSYIALVEEAQKNETYRQFALRVDGRIVAVIGFQPMITLYYGKYIWVCDLVTDIAFRSKGFGEQLLTFVHSLAKKEGFDRIALSSGLQREHAHRFYEEKMGYERASFVFTKTL</sequence>
<protein>
    <submittedName>
        <fullName evidence="2">GNAT family N-acetyltransferase</fullName>
    </submittedName>
</protein>
<reference evidence="2 3" key="1">
    <citation type="submission" date="2023-06" db="EMBL/GenBank/DDBJ databases">
        <title>Sporosarcina sp. nov., isolated from Korean traditional fermented seafood 'Jeotgal'.</title>
        <authorList>
            <person name="Yang A.I."/>
            <person name="Shin N.-R."/>
        </authorList>
    </citation>
    <scope>NUCLEOTIDE SEQUENCE [LARGE SCALE GENOMIC DNA]</scope>
    <source>
        <strain evidence="2 3">KCTC13119</strain>
    </source>
</reference>
<gene>
    <name evidence="2" type="ORF">QT711_16475</name>
</gene>
<dbReference type="Pfam" id="PF00583">
    <property type="entry name" value="Acetyltransf_1"/>
    <property type="match status" value="1"/>
</dbReference>